<name>A0A3B4ASH8_9GOBI</name>
<keyword evidence="6" id="KW-1185">Reference proteome</keyword>
<organism evidence="5 6">
    <name type="scientific">Periophthalmus magnuspinnatus</name>
    <dbReference type="NCBI Taxonomy" id="409849"/>
    <lineage>
        <taxon>Eukaryota</taxon>
        <taxon>Metazoa</taxon>
        <taxon>Chordata</taxon>
        <taxon>Craniata</taxon>
        <taxon>Vertebrata</taxon>
        <taxon>Euteleostomi</taxon>
        <taxon>Actinopterygii</taxon>
        <taxon>Neopterygii</taxon>
        <taxon>Teleostei</taxon>
        <taxon>Neoteleostei</taxon>
        <taxon>Acanthomorphata</taxon>
        <taxon>Gobiaria</taxon>
        <taxon>Gobiiformes</taxon>
        <taxon>Gobioidei</taxon>
        <taxon>Gobiidae</taxon>
        <taxon>Oxudercinae</taxon>
        <taxon>Periophthalmus</taxon>
    </lineage>
</organism>
<evidence type="ECO:0000256" key="2">
    <source>
        <dbReference type="ARBA" id="ARBA00022737"/>
    </source>
</evidence>
<keyword evidence="3" id="KW-1133">Transmembrane helix</keyword>
<sequence length="273" mass="30375">HLHSILKNHTAHACENDILTIVCPPRTSVVVLSAFYGRRVLGPPLCLSTSPNNMMEEDTHCTSAFAIEKVRSECQDRQSCHISVLSLFFEKDPCPLTTKYLQVSYKCQPHHRTRLACENEHLRLLCKNSTVLAIYSATFGHLLHGSPNCSKEPGSYTDMCVSATALRKVSRRCHGKESCSLVADVMTFGDPCFPGTRKHLRVSFTCPQYLLTDVGFGSTNPFMISDYTHFPEKVVLYFVSGICAGLVFLLCLFGLRSMSTLVKDVKEMVSGLN</sequence>
<dbReference type="GO" id="GO:0030246">
    <property type="term" value="F:carbohydrate binding"/>
    <property type="evidence" value="ECO:0007669"/>
    <property type="project" value="UniProtKB-KW"/>
</dbReference>
<keyword evidence="1" id="KW-0430">Lectin</keyword>
<feature type="domain" description="SUEL-type lectin" evidence="4">
    <location>
        <begin position="116"/>
        <end position="207"/>
    </location>
</feature>
<evidence type="ECO:0000256" key="3">
    <source>
        <dbReference type="SAM" id="Phobius"/>
    </source>
</evidence>
<keyword evidence="2" id="KW-0677">Repeat</keyword>
<dbReference type="InterPro" id="IPR043159">
    <property type="entry name" value="Lectin_gal-bd_sf"/>
</dbReference>
<dbReference type="CDD" id="cd22829">
    <property type="entry name" value="Gal_Rha_Lectin_EVA1_EVA1C_rpt2"/>
    <property type="match status" value="1"/>
</dbReference>
<dbReference type="AlphaFoldDB" id="A0A3B4ASH8"/>
<evidence type="ECO:0000313" key="6">
    <source>
        <dbReference type="Proteomes" id="UP000261520"/>
    </source>
</evidence>
<reference evidence="5" key="1">
    <citation type="submission" date="2025-08" db="UniProtKB">
        <authorList>
            <consortium name="Ensembl"/>
        </authorList>
    </citation>
    <scope>IDENTIFICATION</scope>
</reference>
<dbReference type="PANTHER" id="PTHR46780">
    <property type="entry name" value="PROTEIN EVA-1"/>
    <property type="match status" value="1"/>
</dbReference>
<dbReference type="Ensembl" id="ENSPMGT00000021460.1">
    <property type="protein sequence ID" value="ENSPMGP00000020137.1"/>
    <property type="gene ID" value="ENSPMGG00000016303.1"/>
</dbReference>
<keyword evidence="3" id="KW-0812">Transmembrane</keyword>
<dbReference type="STRING" id="409849.ENSPMGP00000020137"/>
<feature type="transmembrane region" description="Helical" evidence="3">
    <location>
        <begin position="234"/>
        <end position="255"/>
    </location>
</feature>
<evidence type="ECO:0000313" key="5">
    <source>
        <dbReference type="Ensembl" id="ENSPMGP00000020137.1"/>
    </source>
</evidence>
<dbReference type="Pfam" id="PF02140">
    <property type="entry name" value="SUEL_Lectin"/>
    <property type="match status" value="2"/>
</dbReference>
<dbReference type="Proteomes" id="UP000261520">
    <property type="component" value="Unplaced"/>
</dbReference>
<proteinExistence type="predicted"/>
<accession>A0A3B4ASH8</accession>
<feature type="domain" description="SUEL-type lectin" evidence="4">
    <location>
        <begin position="13"/>
        <end position="108"/>
    </location>
</feature>
<protein>
    <recommendedName>
        <fullName evidence="4">SUEL-type lectin domain-containing protein</fullName>
    </recommendedName>
</protein>
<evidence type="ECO:0000259" key="4">
    <source>
        <dbReference type="PROSITE" id="PS50228"/>
    </source>
</evidence>
<dbReference type="CDD" id="cd22828">
    <property type="entry name" value="Gal_Rha_Lectin_EVA1_EVA1C_rpt1"/>
    <property type="match status" value="1"/>
</dbReference>
<dbReference type="Gene3D" id="2.60.120.740">
    <property type="match status" value="2"/>
</dbReference>
<evidence type="ECO:0000256" key="1">
    <source>
        <dbReference type="ARBA" id="ARBA00022734"/>
    </source>
</evidence>
<dbReference type="PROSITE" id="PS50228">
    <property type="entry name" value="SUEL_LECTIN"/>
    <property type="match status" value="2"/>
</dbReference>
<dbReference type="InterPro" id="IPR000922">
    <property type="entry name" value="Lectin_gal-bd_dom"/>
</dbReference>
<keyword evidence="3" id="KW-0472">Membrane</keyword>
<reference evidence="5" key="2">
    <citation type="submission" date="2025-09" db="UniProtKB">
        <authorList>
            <consortium name="Ensembl"/>
        </authorList>
    </citation>
    <scope>IDENTIFICATION</scope>
</reference>